<dbReference type="PANTHER" id="PTHR27005">
    <property type="entry name" value="WALL-ASSOCIATED RECEPTOR KINASE-LIKE 21"/>
    <property type="match status" value="1"/>
</dbReference>
<evidence type="ECO:0000256" key="2">
    <source>
        <dbReference type="ARBA" id="ARBA00022527"/>
    </source>
</evidence>
<evidence type="ECO:0000256" key="13">
    <source>
        <dbReference type="PROSITE-ProRule" id="PRU10141"/>
    </source>
</evidence>
<dbReference type="InterPro" id="IPR017441">
    <property type="entry name" value="Protein_kinase_ATP_BS"/>
</dbReference>
<feature type="transmembrane region" description="Helical" evidence="14">
    <location>
        <begin position="305"/>
        <end position="330"/>
    </location>
</feature>
<dbReference type="Proteomes" id="UP000734854">
    <property type="component" value="Unassembled WGS sequence"/>
</dbReference>
<feature type="domain" description="Protein kinase" evidence="16">
    <location>
        <begin position="380"/>
        <end position="653"/>
    </location>
</feature>
<dbReference type="InterPro" id="IPR008271">
    <property type="entry name" value="Ser/Thr_kinase_AS"/>
</dbReference>
<evidence type="ECO:0000256" key="10">
    <source>
        <dbReference type="ARBA" id="ARBA00023136"/>
    </source>
</evidence>
<dbReference type="Pfam" id="PF00069">
    <property type="entry name" value="Pkinase"/>
    <property type="match status" value="2"/>
</dbReference>
<evidence type="ECO:0000256" key="6">
    <source>
        <dbReference type="ARBA" id="ARBA00022741"/>
    </source>
</evidence>
<dbReference type="GO" id="GO:0004674">
    <property type="term" value="F:protein serine/threonine kinase activity"/>
    <property type="evidence" value="ECO:0007669"/>
    <property type="project" value="UniProtKB-KW"/>
</dbReference>
<keyword evidence="5 15" id="KW-0732">Signal</keyword>
<protein>
    <recommendedName>
        <fullName evidence="16">Protein kinase domain-containing protein</fullName>
    </recommendedName>
</protein>
<dbReference type="GO" id="GO:0007166">
    <property type="term" value="P:cell surface receptor signaling pathway"/>
    <property type="evidence" value="ECO:0007669"/>
    <property type="project" value="InterPro"/>
</dbReference>
<evidence type="ECO:0000256" key="4">
    <source>
        <dbReference type="ARBA" id="ARBA00022692"/>
    </source>
</evidence>
<dbReference type="PROSITE" id="PS00107">
    <property type="entry name" value="PROTEIN_KINASE_ATP"/>
    <property type="match status" value="2"/>
</dbReference>
<feature type="domain" description="Protein kinase" evidence="16">
    <location>
        <begin position="1079"/>
        <end position="1352"/>
    </location>
</feature>
<feature type="binding site" evidence="13">
    <location>
        <position position="1108"/>
    </location>
    <ligand>
        <name>ATP</name>
        <dbReference type="ChEBI" id="CHEBI:30616"/>
    </ligand>
</feature>
<dbReference type="InterPro" id="IPR011009">
    <property type="entry name" value="Kinase-like_dom_sf"/>
</dbReference>
<keyword evidence="7" id="KW-0418">Kinase</keyword>
<keyword evidence="11" id="KW-1015">Disulfide bond</keyword>
<dbReference type="InterPro" id="IPR045274">
    <property type="entry name" value="WAK-like"/>
</dbReference>
<organism evidence="17 18">
    <name type="scientific">Zingiber officinale</name>
    <name type="common">Ginger</name>
    <name type="synonym">Amomum zingiber</name>
    <dbReference type="NCBI Taxonomy" id="94328"/>
    <lineage>
        <taxon>Eukaryota</taxon>
        <taxon>Viridiplantae</taxon>
        <taxon>Streptophyta</taxon>
        <taxon>Embryophyta</taxon>
        <taxon>Tracheophyta</taxon>
        <taxon>Spermatophyta</taxon>
        <taxon>Magnoliopsida</taxon>
        <taxon>Liliopsida</taxon>
        <taxon>Zingiberales</taxon>
        <taxon>Zingiberaceae</taxon>
        <taxon>Zingiber</taxon>
    </lineage>
</organism>
<evidence type="ECO:0000256" key="1">
    <source>
        <dbReference type="ARBA" id="ARBA00004479"/>
    </source>
</evidence>
<keyword evidence="4 14" id="KW-0812">Transmembrane</keyword>
<dbReference type="PANTHER" id="PTHR27005:SF283">
    <property type="entry name" value="OS02G0633066 PROTEIN"/>
    <property type="match status" value="1"/>
</dbReference>
<evidence type="ECO:0000313" key="17">
    <source>
        <dbReference type="EMBL" id="KAG6512245.1"/>
    </source>
</evidence>
<dbReference type="SUPFAM" id="SSF56112">
    <property type="entry name" value="Protein kinase-like (PK-like)"/>
    <property type="match status" value="2"/>
</dbReference>
<keyword evidence="12" id="KW-0325">Glycoprotein</keyword>
<dbReference type="Gene3D" id="3.30.200.20">
    <property type="entry name" value="Phosphorylase Kinase, domain 1"/>
    <property type="match status" value="2"/>
</dbReference>
<evidence type="ECO:0000256" key="3">
    <source>
        <dbReference type="ARBA" id="ARBA00022679"/>
    </source>
</evidence>
<keyword evidence="9 14" id="KW-1133">Transmembrane helix</keyword>
<evidence type="ECO:0000256" key="9">
    <source>
        <dbReference type="ARBA" id="ARBA00022989"/>
    </source>
</evidence>
<dbReference type="InterPro" id="IPR025287">
    <property type="entry name" value="WAK_GUB"/>
</dbReference>
<dbReference type="FunFam" id="1.10.510.10:FF:000084">
    <property type="entry name" value="Wall-associated receptor kinase 2"/>
    <property type="match status" value="2"/>
</dbReference>
<evidence type="ECO:0000256" key="8">
    <source>
        <dbReference type="ARBA" id="ARBA00022840"/>
    </source>
</evidence>
<keyword evidence="18" id="KW-1185">Reference proteome</keyword>
<feature type="chain" id="PRO_5035200557" description="Protein kinase domain-containing protein" evidence="15">
    <location>
        <begin position="26"/>
        <end position="1406"/>
    </location>
</feature>
<keyword evidence="6 13" id="KW-0547">Nucleotide-binding</keyword>
<dbReference type="EMBL" id="JACMSC010000008">
    <property type="protein sequence ID" value="KAG6512245.1"/>
    <property type="molecule type" value="Genomic_DNA"/>
</dbReference>
<evidence type="ECO:0000259" key="16">
    <source>
        <dbReference type="PROSITE" id="PS50011"/>
    </source>
</evidence>
<proteinExistence type="predicted"/>
<evidence type="ECO:0000313" key="18">
    <source>
        <dbReference type="Proteomes" id="UP000734854"/>
    </source>
</evidence>
<evidence type="ECO:0000256" key="7">
    <source>
        <dbReference type="ARBA" id="ARBA00022777"/>
    </source>
</evidence>
<feature type="signal peptide" evidence="15">
    <location>
        <begin position="1"/>
        <end position="25"/>
    </location>
</feature>
<feature type="transmembrane region" description="Helical" evidence="14">
    <location>
        <begin position="1004"/>
        <end position="1029"/>
    </location>
</feature>
<name>A0A8J5L4V4_ZINOF</name>
<dbReference type="GO" id="GO:0005524">
    <property type="term" value="F:ATP binding"/>
    <property type="evidence" value="ECO:0007669"/>
    <property type="project" value="UniProtKB-UniRule"/>
</dbReference>
<keyword evidence="3" id="KW-0808">Transferase</keyword>
<dbReference type="GO" id="GO:0030247">
    <property type="term" value="F:polysaccharide binding"/>
    <property type="evidence" value="ECO:0007669"/>
    <property type="project" value="InterPro"/>
</dbReference>
<evidence type="ECO:0000256" key="12">
    <source>
        <dbReference type="ARBA" id="ARBA00023180"/>
    </source>
</evidence>
<keyword evidence="2" id="KW-0723">Serine/threonine-protein kinase</keyword>
<dbReference type="Pfam" id="PF13947">
    <property type="entry name" value="GUB_WAK_bind"/>
    <property type="match status" value="2"/>
</dbReference>
<keyword evidence="8 13" id="KW-0067">ATP-binding</keyword>
<sequence>MMTMMKKSVICMCLLLLLLLAISRAESSINSCTRRCGNVDIPFPFGIESDCFLPGFHVVCNNSKLYSGGIQILNINPDKSHAHILQKIALVDPQNNNNSTTGVHISTAMNLTGSPFRFSESRNIFAAFGCNVIAFFNTSIPGKISDTGYGRHSCAALCNDVNYIHLNGTCSGADGCCQITNIPREMQQLTSYLILDFAGFSGGLSSQNSSFLFSTLVSQSYFNSSSDLRGRDLFELFQGQVPVSVDWTITNASCHEAKLNPTAYACRSQNSECYEPYSSFKGYTCSCSEYYKGNPYKAGGCSGNIFLIISASVGGCVLILFAVIVLLRILKKRNLQNRKRKFYRRNLDLLKKEQSSTDEIVTERMKIYELDELEKATNCFDKTRVVGGGGHGKVYKGILSDQRIVAIKKPKITGESELGQFINEVFILSQTNHRNVVKFMGCCLETEVPLLVFEFISGGTLSDHLLNHEQFLPLSFEERLRIAYEIARALSYIHSEASVTIFHRDVKSSNILLDERNIAKLADFGASRAVTCDKNSVTTIVQGTYGYLDPEYHQTGRLTDKSDVYSFGVILAELLTGKTAIPYQKNNEVRHLVMDFVDSLKDNSLLEILDPLVLEEAKEEIFEKIARLIERCLKMNGNERPTMKGVEEELEAMREKKLKVDLDGLGGTASIYMRRFDLGVDILGGTSSFDTCFAISSAESTCTRRCGDVDILFPFGIEQGCFLPGFHVVCNSSSKLYSGDIQLLNINPNKSQATILQKIEPDCSRKNNNSNEVLITSTEMDLTGSPFSFSSERNIFAAFGCNAVAFFNTSTASPSSDIQDGFSCASLCDDVDSVDLKDTCSGADGCCLINSLPDEMQQFTSYFILDFAGFNVLSSQNSCRHSFIVDRESFNLSSSDGQGQVPVAVDWTIANVSCAEAKLNPTTYACRSLNSFCHRSSHGYDCHCDYYYEGNPYIEDGCSVGTCHVPGCYGVCPENKTCRCPPGKSGNPYRPNGCNAKDTRMRNILMIISASAGGSVLIGFAIIAMWRIIKKRNLQNRKKKFYSKNLDLLKKEQSSLDEIVTERMKIYELDELEKATNYFDKTRVVGGGGHGKVYKGILSDQRIVAIKKPKITNECELGQFINEVFILSQTNHRNVVKFMGCCLETEVPLLVFEFISGGTLSDHLLNHEQFSPLSFEERLRIAYEVARALSYIHSEASITIFHRDVKSSNILLDERNTAKLADFGASRAVTCDTNSVTTIVQGTYGYLDPEYHQTGRLTDKSDVYSFGVILAELLTGTTAIPYQINNEVRHLVMDFIASLKDNSLPEILDPLVLEEAKEEILGKFSRLIERCLKLNGTERPTMKEVEEELEAMRAKKPKANPNGPGVTASCLDLGVNSLGGTSSFFYTCLDLEANSLEETALIDSSM</sequence>
<gene>
    <name evidence="17" type="ORF">ZIOFF_030342</name>
</gene>
<evidence type="ECO:0000256" key="5">
    <source>
        <dbReference type="ARBA" id="ARBA00022729"/>
    </source>
</evidence>
<evidence type="ECO:0000256" key="11">
    <source>
        <dbReference type="ARBA" id="ARBA00023157"/>
    </source>
</evidence>
<keyword evidence="10 14" id="KW-0472">Membrane</keyword>
<reference evidence="17 18" key="1">
    <citation type="submission" date="2020-08" db="EMBL/GenBank/DDBJ databases">
        <title>Plant Genome Project.</title>
        <authorList>
            <person name="Zhang R.-G."/>
        </authorList>
    </citation>
    <scope>NUCLEOTIDE SEQUENCE [LARGE SCALE GENOMIC DNA]</scope>
    <source>
        <tissue evidence="17">Rhizome</tissue>
    </source>
</reference>
<dbReference type="PROSITE" id="PS00108">
    <property type="entry name" value="PROTEIN_KINASE_ST"/>
    <property type="match status" value="2"/>
</dbReference>
<dbReference type="InterPro" id="IPR000719">
    <property type="entry name" value="Prot_kinase_dom"/>
</dbReference>
<dbReference type="Gene3D" id="1.10.510.10">
    <property type="entry name" value="Transferase(Phosphotransferase) domain 1"/>
    <property type="match status" value="2"/>
</dbReference>
<accession>A0A8J5L4V4</accession>
<dbReference type="FunFam" id="3.30.200.20:FF:000043">
    <property type="entry name" value="Wall-associated receptor kinase 2"/>
    <property type="match status" value="2"/>
</dbReference>
<dbReference type="SMART" id="SM00220">
    <property type="entry name" value="S_TKc"/>
    <property type="match status" value="2"/>
</dbReference>
<dbReference type="GO" id="GO:0005886">
    <property type="term" value="C:plasma membrane"/>
    <property type="evidence" value="ECO:0007669"/>
    <property type="project" value="TreeGrafter"/>
</dbReference>
<comment type="caution">
    <text evidence="17">The sequence shown here is derived from an EMBL/GenBank/DDBJ whole genome shotgun (WGS) entry which is preliminary data.</text>
</comment>
<feature type="binding site" evidence="13">
    <location>
        <position position="409"/>
    </location>
    <ligand>
        <name>ATP</name>
        <dbReference type="ChEBI" id="CHEBI:30616"/>
    </ligand>
</feature>
<evidence type="ECO:0000256" key="15">
    <source>
        <dbReference type="SAM" id="SignalP"/>
    </source>
</evidence>
<comment type="subcellular location">
    <subcellularLocation>
        <location evidence="1">Membrane</location>
        <topology evidence="1">Single-pass type I membrane protein</topology>
    </subcellularLocation>
</comment>
<evidence type="ECO:0000256" key="14">
    <source>
        <dbReference type="SAM" id="Phobius"/>
    </source>
</evidence>
<dbReference type="PROSITE" id="PS50011">
    <property type="entry name" value="PROTEIN_KINASE_DOM"/>
    <property type="match status" value="2"/>
</dbReference>